<dbReference type="SUPFAM" id="SSF82693">
    <property type="entry name" value="Multidrug efflux transporter AcrB pore domain, PN1, PN2, PC1 and PC2 subdomains"/>
    <property type="match status" value="2"/>
</dbReference>
<feature type="transmembrane region" description="Helical" evidence="1">
    <location>
        <begin position="333"/>
        <end position="349"/>
    </location>
</feature>
<feature type="transmembrane region" description="Helical" evidence="1">
    <location>
        <begin position="906"/>
        <end position="926"/>
    </location>
</feature>
<feature type="transmembrane region" description="Helical" evidence="1">
    <location>
        <begin position="356"/>
        <end position="376"/>
    </location>
</feature>
<dbReference type="PANTHER" id="PTHR32063">
    <property type="match status" value="1"/>
</dbReference>
<feature type="transmembrane region" description="Helical" evidence="1">
    <location>
        <begin position="853"/>
        <end position="872"/>
    </location>
</feature>
<dbReference type="GO" id="GO:0042910">
    <property type="term" value="F:xenobiotic transmembrane transporter activity"/>
    <property type="evidence" value="ECO:0007669"/>
    <property type="project" value="TreeGrafter"/>
</dbReference>
<feature type="transmembrane region" description="Helical" evidence="1">
    <location>
        <begin position="879"/>
        <end position="900"/>
    </location>
</feature>
<protein>
    <submittedName>
        <fullName evidence="2">AcrB/AcrD/AcrF family protein</fullName>
    </submittedName>
</protein>
<dbReference type="OrthoDB" id="9757876at2"/>
<dbReference type="EMBL" id="CP031092">
    <property type="protein sequence ID" value="AXF57499.1"/>
    <property type="molecule type" value="Genomic_DNA"/>
</dbReference>
<name>A0A345C2R8_9BACI</name>
<dbReference type="KEGG" id="rue:DT065_16915"/>
<dbReference type="SUPFAM" id="SSF82866">
    <property type="entry name" value="Multidrug efflux transporter AcrB transmembrane domain"/>
    <property type="match status" value="2"/>
</dbReference>
<dbReference type="Proteomes" id="UP000252100">
    <property type="component" value="Chromosome"/>
</dbReference>
<feature type="transmembrane region" description="Helical" evidence="1">
    <location>
        <begin position="382"/>
        <end position="406"/>
    </location>
</feature>
<keyword evidence="1" id="KW-0472">Membrane</keyword>
<dbReference type="PRINTS" id="PR00702">
    <property type="entry name" value="ACRIFLAVINRP"/>
</dbReference>
<dbReference type="Gene3D" id="3.30.70.1440">
    <property type="entry name" value="Multidrug efflux transporter AcrB pore domain"/>
    <property type="match status" value="1"/>
</dbReference>
<sequence length="1039" mass="116473">MNWLRLLLKRKLIVGLLSIFVLLFGLFASNDVDIEMMPGMTMDMGMVQIDAGDLNTLDMEETVINPVEDRLDEIETVDTYETTITLGNGSIMIMFEEGEGDDAFAELDAAMNELENEIADINNVFSMQASMNPPYELNYDLYGADSEELAYVSEEVIQPRLESLAEVRDVDVAAEDSQELIIELDHEQLQEDGVDPQLIAQLFQEENQNRAIGELSEEDDEPRLRWDGTMLSVEDIEDLQISTANGPEPLEEYASIEIAQADTTTTAWKNGEEDYVFLQIGRSDDATEVEMTEAVRAEVEDMKAEGLPEDVELEEMLATADYITNDLRDIQTNVLYGGLLALLVLFTFLRSFRATAIVGISIPLSLLLTFSIMWLMDYSINVMTLLALGLGIAMMVDASIVILESIYRKLQQGLPKIEAVIEGTKEVSTAVLASMLTTVVVFLPIGILSGDIGEFIMMLAMVIIITLVSSVVISFTVIPVLSEKWIRMKESRVHKGENALLRMYGRFVGWMSWKKWRRWLVSTGFAFLFILSLFLVAFVPMSMMPDVLDRQAELIVNLDSHTDDEEKEDIADAMHERLSDTPDVSDYTVMTDEDMMFAFVNMTPEEEASLPQEQVNSEIMNNLEALEEDYPIQNVVMSMEAGEMGNPVEIIVQGDSLEGLRETAEDMETGLENIEGVTGIHHSMSDMETEEQFVIDEEEVEDAGLTTGQVREQIEAAFMNEQIDEMTLDGRDYPVYMSSDLEVASVDELEDLAIEMPPEEETLMPGEEPEEPEEADTMDLAEFVELETTEAPQELVHEDGQRIVKVMASLEDRDLGSVNADVQEMIAGYDFDDGYTAGFGGQMEQQQEMMTEMMYIFLISIFLVYVVMAIQFNHLIHPLVIMSVIPMTIVGVILGLLMTQQELNPISAMGALILVGIVLNNAILLVDRAKQLRKEGWERGQALQEAGKNRMRPIFMTTLTTLAGMLPLALATGSASNYQAPMATVIIFGLLFATLITLLLVPSVYMIMEDILGWPRRYLKKRKEKKAANTDTEMSMEKR</sequence>
<dbReference type="SUPFAM" id="SSF82714">
    <property type="entry name" value="Multidrug efflux transporter AcrB TolC docking domain, DN and DC subdomains"/>
    <property type="match status" value="2"/>
</dbReference>
<dbReference type="PANTHER" id="PTHR32063:SF0">
    <property type="entry name" value="SWARMING MOTILITY PROTEIN SWRC"/>
    <property type="match status" value="1"/>
</dbReference>
<reference evidence="2 3" key="1">
    <citation type="journal article" date="2018" name="J. Microbiol.">
        <title>Salicibibacter kimchii gen. nov., sp. nov., a moderately halophilic and alkalitolerant bacterium in the family Bacillaceae, isolated from kimchi.</title>
        <authorList>
            <person name="Jang J.Y."/>
            <person name="Oh Y.J."/>
            <person name="Lim S.K."/>
            <person name="Park H.K."/>
            <person name="Lee C."/>
            <person name="Kim J.Y."/>
            <person name="Lee M.A."/>
            <person name="Choi H.J."/>
        </authorList>
    </citation>
    <scope>NUCLEOTIDE SEQUENCE [LARGE SCALE GENOMIC DNA]</scope>
    <source>
        <strain evidence="2 3">NKC1-1</strain>
    </source>
</reference>
<dbReference type="AlphaFoldDB" id="A0A345C2R8"/>
<keyword evidence="1" id="KW-0812">Transmembrane</keyword>
<dbReference type="Pfam" id="PF00873">
    <property type="entry name" value="ACR_tran"/>
    <property type="match status" value="1"/>
</dbReference>
<dbReference type="Gene3D" id="3.30.70.1430">
    <property type="entry name" value="Multidrug efflux transporter AcrB pore domain"/>
    <property type="match status" value="2"/>
</dbReference>
<dbReference type="InterPro" id="IPR027463">
    <property type="entry name" value="AcrB_DN_DC_subdom"/>
</dbReference>
<gene>
    <name evidence="2" type="ORF">DT065_16915</name>
</gene>
<feature type="transmembrane region" description="Helical" evidence="1">
    <location>
        <begin position="954"/>
        <end position="973"/>
    </location>
</feature>
<dbReference type="GO" id="GO:0005886">
    <property type="term" value="C:plasma membrane"/>
    <property type="evidence" value="ECO:0007669"/>
    <property type="project" value="TreeGrafter"/>
</dbReference>
<dbReference type="InterPro" id="IPR001036">
    <property type="entry name" value="Acrflvin-R"/>
</dbReference>
<keyword evidence="1" id="KW-1133">Transmembrane helix</keyword>
<evidence type="ECO:0000313" key="3">
    <source>
        <dbReference type="Proteomes" id="UP000252100"/>
    </source>
</evidence>
<dbReference type="Gene3D" id="3.30.70.1320">
    <property type="entry name" value="Multidrug efflux transporter AcrB pore domain like"/>
    <property type="match status" value="1"/>
</dbReference>
<evidence type="ECO:0000256" key="1">
    <source>
        <dbReference type="SAM" id="Phobius"/>
    </source>
</evidence>
<keyword evidence="3" id="KW-1185">Reference proteome</keyword>
<feature type="transmembrane region" description="Helical" evidence="1">
    <location>
        <begin position="427"/>
        <end position="449"/>
    </location>
</feature>
<feature type="transmembrane region" description="Helical" evidence="1">
    <location>
        <begin position="455"/>
        <end position="482"/>
    </location>
</feature>
<feature type="transmembrane region" description="Helical" evidence="1">
    <location>
        <begin position="985"/>
        <end position="1008"/>
    </location>
</feature>
<accession>A0A345C2R8</accession>
<evidence type="ECO:0000313" key="2">
    <source>
        <dbReference type="EMBL" id="AXF57499.1"/>
    </source>
</evidence>
<organism evidence="2 3">
    <name type="scientific">Salicibibacter kimchii</name>
    <dbReference type="NCBI Taxonomy" id="2099786"/>
    <lineage>
        <taxon>Bacteria</taxon>
        <taxon>Bacillati</taxon>
        <taxon>Bacillota</taxon>
        <taxon>Bacilli</taxon>
        <taxon>Bacillales</taxon>
        <taxon>Bacillaceae</taxon>
        <taxon>Salicibibacter</taxon>
    </lineage>
</organism>
<dbReference type="Gene3D" id="3.30.2090.10">
    <property type="entry name" value="Multidrug efflux transporter AcrB TolC docking domain, DN and DC subdomains"/>
    <property type="match status" value="2"/>
</dbReference>
<feature type="transmembrane region" description="Helical" evidence="1">
    <location>
        <begin position="519"/>
        <end position="541"/>
    </location>
</feature>
<proteinExistence type="predicted"/>
<dbReference type="RefSeq" id="WP_114375378.1">
    <property type="nucleotide sequence ID" value="NZ_CP031092.1"/>
</dbReference>
<dbReference type="Gene3D" id="1.20.1640.10">
    <property type="entry name" value="Multidrug efflux transporter AcrB transmembrane domain"/>
    <property type="match status" value="2"/>
</dbReference>